<dbReference type="Gene3D" id="1.10.3450.10">
    <property type="entry name" value="TTHA0068-like"/>
    <property type="match status" value="1"/>
</dbReference>
<evidence type="ECO:0000313" key="2">
    <source>
        <dbReference type="Proteomes" id="UP000315711"/>
    </source>
</evidence>
<dbReference type="SUPFAM" id="SSF140663">
    <property type="entry name" value="TTHA0068-like"/>
    <property type="match status" value="1"/>
</dbReference>
<sequence length="176" mass="20497">MYPKPYLDYLIYFHVERDYFECHEILEEYWKAQPRGKRQVHWVGLIQIAVGLYHQRRGNINGARRMYKKAASIITGQTDSITKLGLDVQALLELLNKQIDTLEQQPFADINLPITDKTLLIACKNRCGELGIEWNMTKSSLDDALINKHTIRDRSDVIAERARQLVLRQTKQGEKN</sequence>
<organism evidence="1 2">
    <name type="scientific">Halalkalibacter nanhaiisediminis</name>
    <dbReference type="NCBI Taxonomy" id="688079"/>
    <lineage>
        <taxon>Bacteria</taxon>
        <taxon>Bacillati</taxon>
        <taxon>Bacillota</taxon>
        <taxon>Bacilli</taxon>
        <taxon>Bacillales</taxon>
        <taxon>Bacillaceae</taxon>
        <taxon>Halalkalibacter</taxon>
    </lineage>
</organism>
<dbReference type="InterPro" id="IPR023203">
    <property type="entry name" value="TTHA0068_sf"/>
</dbReference>
<evidence type="ECO:0000313" key="1">
    <source>
        <dbReference type="EMBL" id="TWI54659.1"/>
    </source>
</evidence>
<dbReference type="PANTHER" id="PTHR34796">
    <property type="entry name" value="EXPRESSED PROTEIN"/>
    <property type="match status" value="1"/>
</dbReference>
<dbReference type="Proteomes" id="UP000315711">
    <property type="component" value="Unassembled WGS sequence"/>
</dbReference>
<reference evidence="1 2" key="1">
    <citation type="journal article" date="2015" name="Stand. Genomic Sci.">
        <title>Genomic Encyclopedia of Bacterial and Archaeal Type Strains, Phase III: the genomes of soil and plant-associated and newly described type strains.</title>
        <authorList>
            <person name="Whitman W.B."/>
            <person name="Woyke T."/>
            <person name="Klenk H.P."/>
            <person name="Zhou Y."/>
            <person name="Lilburn T.G."/>
            <person name="Beck B.J."/>
            <person name="De Vos P."/>
            <person name="Vandamme P."/>
            <person name="Eisen J.A."/>
            <person name="Garrity G."/>
            <person name="Hugenholtz P."/>
            <person name="Kyrpides N.C."/>
        </authorList>
    </citation>
    <scope>NUCLEOTIDE SEQUENCE [LARGE SCALE GENOMIC DNA]</scope>
    <source>
        <strain evidence="1 2">CGMCC 1.10116</strain>
    </source>
</reference>
<protein>
    <recommendedName>
        <fullName evidence="3">DUF309 domain-containing protein</fullName>
    </recommendedName>
</protein>
<dbReference type="PANTHER" id="PTHR34796:SF1">
    <property type="entry name" value="EXPRESSED PROTEIN"/>
    <property type="match status" value="1"/>
</dbReference>
<dbReference type="Pfam" id="PF03745">
    <property type="entry name" value="DUF309"/>
    <property type="match status" value="1"/>
</dbReference>
<name>A0A562QD75_9BACI</name>
<dbReference type="InterPro" id="IPR005500">
    <property type="entry name" value="DUF309"/>
</dbReference>
<dbReference type="OrthoDB" id="165483at2"/>
<dbReference type="EMBL" id="VLKZ01000008">
    <property type="protein sequence ID" value="TWI54659.1"/>
    <property type="molecule type" value="Genomic_DNA"/>
</dbReference>
<proteinExistence type="predicted"/>
<dbReference type="AlphaFoldDB" id="A0A562QD75"/>
<evidence type="ECO:0008006" key="3">
    <source>
        <dbReference type="Google" id="ProtNLM"/>
    </source>
</evidence>
<gene>
    <name evidence="1" type="ORF">IQ10_02882</name>
</gene>
<comment type="caution">
    <text evidence="1">The sequence shown here is derived from an EMBL/GenBank/DDBJ whole genome shotgun (WGS) entry which is preliminary data.</text>
</comment>
<dbReference type="RefSeq" id="WP_144451130.1">
    <property type="nucleotide sequence ID" value="NZ_VLKZ01000008.1"/>
</dbReference>
<accession>A0A562QD75</accession>
<keyword evidence="2" id="KW-1185">Reference proteome</keyword>